<feature type="compositionally biased region" description="Basic residues" evidence="3">
    <location>
        <begin position="793"/>
        <end position="807"/>
    </location>
</feature>
<evidence type="ECO:0000256" key="3">
    <source>
        <dbReference type="SAM" id="MobiDB-lite"/>
    </source>
</evidence>
<feature type="region of interest" description="Disordered" evidence="3">
    <location>
        <begin position="253"/>
        <end position="589"/>
    </location>
</feature>
<name>A0AAD7YD82_MYTSE</name>
<evidence type="ECO:0000259" key="4">
    <source>
        <dbReference type="SMART" id="SM01272"/>
    </source>
</evidence>
<dbReference type="PANTHER" id="PTHR12854">
    <property type="entry name" value="ATAXIN 2-RELATED"/>
    <property type="match status" value="1"/>
</dbReference>
<reference evidence="5" key="1">
    <citation type="submission" date="2023-03" db="EMBL/GenBank/DDBJ databases">
        <title>Chromosome-level genomes of two armyworms, Mythimna separata and Mythimna loreyi, provide insights into the biosynthesis and reception of sex pheromones.</title>
        <authorList>
            <person name="Zhao H."/>
        </authorList>
    </citation>
    <scope>NUCLEOTIDE SEQUENCE</scope>
    <source>
        <strain evidence="5">BeijingLab</strain>
        <tissue evidence="5">Pupa</tissue>
    </source>
</reference>
<feature type="compositionally biased region" description="Basic and acidic residues" evidence="3">
    <location>
        <begin position="417"/>
        <end position="432"/>
    </location>
</feature>
<dbReference type="PANTHER" id="PTHR12854:SF7">
    <property type="entry name" value="ATAXIN-2 HOMOLOG"/>
    <property type="match status" value="1"/>
</dbReference>
<dbReference type="InterPro" id="IPR009604">
    <property type="entry name" value="LsmAD_domain"/>
</dbReference>
<comment type="similarity">
    <text evidence="1">Belongs to the ataxin-2 family.</text>
</comment>
<dbReference type="GO" id="GO:0010494">
    <property type="term" value="C:cytoplasmic stress granule"/>
    <property type="evidence" value="ECO:0007669"/>
    <property type="project" value="TreeGrafter"/>
</dbReference>
<sequence>MNKRKNRQGPPRSPRGRVVPEGVYNNAHFMHAATSHVGDIVQVLTQSGSLWEGVFKTFSAQFEVVLEVAHRVDQEGVVAVDSVVEKLIFKPQDVVSIRAKDSDLEYATHDVFQTDSAISSKFNGLSLGVAAGNGRTGEERYLEPWDGCDVEVGEAPQLNGDALLEELELDHRANGWDANDMFRKNEEVYGVHSTYDHSLAGYTLPLQRKDTQDYRDAEAKAEEIAAEIENAASSKARIELENGDEEERFAAVVRPQDGASSAGKYVIPNKRKNMQTGKLVGKPGGTGNNGGSPPSPASRSGPPPPAPGGPKEKDHRAPRPHLTPPADRRQEDSPMPSVGASAGGKSYAAQAAQGGYHVPPFPPHQPHQPPSGANKVNGEPRAPMHPRQGFPPHHHHNPPPPGDVHSRPPRHHAPPPEPRRQDDVQELRKFGQEFKLVSGGPPAAAPPAALPPLPPQVQPQPILNPQPPSQPPPAPSPPEVSANVCASGEPHAKRDRPPKQHTPPTAHKPPVVPKGGDSPMSVEERSAPSASPPSSASPGMERVAAIKKSTLNPNAKEFNPAAKPFTPRSPSTPNPSRPHTPGTPSGVGVGMGVGVGGVGVNLGGVSVMGPGVSYVPAPHPPPPMQCYPQVAAVPYAMMAAAAAAAQQPPAYLPHPHPALAYGAMGGGGGVAGVTGGGGQPPMQSQQQRNFRKVGVGSGMQVAAATGQPLLAPAPMQQFVPYPHPHPGPHPAQPALQYQHMVRMYHGGVGQTVGSVAGGGEVGVQGVGYAPPPAPSPAAASPALYPPPSPAHTPHPHQHQHPHPHHHFQQPPFQAYHQVLCPLMGPGGSGGHHHHHHHLAYLNHAPPTASPPQPHPHSLQGVLLPPSHGSSGGSTTPGVGSGGSHP</sequence>
<keyword evidence="6" id="KW-1185">Reference proteome</keyword>
<keyword evidence="2" id="KW-0175">Coiled coil</keyword>
<feature type="compositionally biased region" description="Low complexity" evidence="3">
    <location>
        <begin position="527"/>
        <end position="538"/>
    </location>
</feature>
<evidence type="ECO:0000313" key="5">
    <source>
        <dbReference type="EMBL" id="KAJ8711231.1"/>
    </source>
</evidence>
<feature type="compositionally biased region" description="Pro residues" evidence="3">
    <location>
        <begin position="293"/>
        <end position="308"/>
    </location>
</feature>
<evidence type="ECO:0000313" key="6">
    <source>
        <dbReference type="Proteomes" id="UP001231518"/>
    </source>
</evidence>
<dbReference type="GO" id="GO:0003729">
    <property type="term" value="F:mRNA binding"/>
    <property type="evidence" value="ECO:0007669"/>
    <property type="project" value="TreeGrafter"/>
</dbReference>
<gene>
    <name evidence="5" type="ORF">PYW07_008473</name>
</gene>
<feature type="region of interest" description="Disordered" evidence="3">
    <location>
        <begin position="767"/>
        <end position="809"/>
    </location>
</feature>
<dbReference type="Pfam" id="PF07145">
    <property type="entry name" value="PAM2"/>
    <property type="match status" value="1"/>
</dbReference>
<feature type="coiled-coil region" evidence="2">
    <location>
        <begin position="214"/>
        <end position="241"/>
    </location>
</feature>
<feature type="domain" description="LsmAD" evidence="4">
    <location>
        <begin position="189"/>
        <end position="255"/>
    </location>
</feature>
<protein>
    <recommendedName>
        <fullName evidence="4">LsmAD domain-containing protein</fullName>
    </recommendedName>
</protein>
<dbReference type="GO" id="GO:0034063">
    <property type="term" value="P:stress granule assembly"/>
    <property type="evidence" value="ECO:0007669"/>
    <property type="project" value="TreeGrafter"/>
</dbReference>
<comment type="caution">
    <text evidence="5">The sequence shown here is derived from an EMBL/GenBank/DDBJ whole genome shotgun (WGS) entry which is preliminary data.</text>
</comment>
<proteinExistence type="inferred from homology"/>
<dbReference type="SMART" id="SM01272">
    <property type="entry name" value="LsmAD"/>
    <property type="match status" value="1"/>
</dbReference>
<evidence type="ECO:0000256" key="2">
    <source>
        <dbReference type="SAM" id="Coils"/>
    </source>
</evidence>
<feature type="compositionally biased region" description="Pro residues" evidence="3">
    <location>
        <begin position="359"/>
        <end position="369"/>
    </location>
</feature>
<dbReference type="InterPro" id="IPR009818">
    <property type="entry name" value="PAM2_motif"/>
</dbReference>
<organism evidence="5 6">
    <name type="scientific">Mythimna separata</name>
    <name type="common">Oriental armyworm</name>
    <name type="synonym">Pseudaletia separata</name>
    <dbReference type="NCBI Taxonomy" id="271217"/>
    <lineage>
        <taxon>Eukaryota</taxon>
        <taxon>Metazoa</taxon>
        <taxon>Ecdysozoa</taxon>
        <taxon>Arthropoda</taxon>
        <taxon>Hexapoda</taxon>
        <taxon>Insecta</taxon>
        <taxon>Pterygota</taxon>
        <taxon>Neoptera</taxon>
        <taxon>Endopterygota</taxon>
        <taxon>Lepidoptera</taxon>
        <taxon>Glossata</taxon>
        <taxon>Ditrysia</taxon>
        <taxon>Noctuoidea</taxon>
        <taxon>Noctuidae</taxon>
        <taxon>Noctuinae</taxon>
        <taxon>Hadenini</taxon>
        <taxon>Mythimna</taxon>
    </lineage>
</organism>
<dbReference type="Pfam" id="PF14438">
    <property type="entry name" value="SM-ATX"/>
    <property type="match status" value="1"/>
</dbReference>
<dbReference type="EMBL" id="JARGEI010000022">
    <property type="protein sequence ID" value="KAJ8711231.1"/>
    <property type="molecule type" value="Genomic_DNA"/>
</dbReference>
<dbReference type="InterPro" id="IPR045117">
    <property type="entry name" value="ATXN2-like"/>
</dbReference>
<feature type="region of interest" description="Disordered" evidence="3">
    <location>
        <begin position="841"/>
        <end position="885"/>
    </location>
</feature>
<feature type="compositionally biased region" description="Pro residues" evidence="3">
    <location>
        <begin position="783"/>
        <end position="792"/>
    </location>
</feature>
<dbReference type="InterPro" id="IPR025852">
    <property type="entry name" value="SM_dom_ATX"/>
</dbReference>
<dbReference type="Proteomes" id="UP001231518">
    <property type="component" value="Chromosome 21"/>
</dbReference>
<accession>A0AAD7YD82</accession>
<dbReference type="AlphaFoldDB" id="A0AAD7YD82"/>
<dbReference type="Pfam" id="PF06741">
    <property type="entry name" value="LsmAD"/>
    <property type="match status" value="1"/>
</dbReference>
<evidence type="ECO:0000256" key="1">
    <source>
        <dbReference type="ARBA" id="ARBA00007503"/>
    </source>
</evidence>
<feature type="compositionally biased region" description="Low complexity" evidence="3">
    <location>
        <begin position="855"/>
        <end position="877"/>
    </location>
</feature>
<feature type="compositionally biased region" description="Pro residues" evidence="3">
    <location>
        <begin position="443"/>
        <end position="478"/>
    </location>
</feature>